<evidence type="ECO:0000256" key="1">
    <source>
        <dbReference type="SAM" id="Phobius"/>
    </source>
</evidence>
<dbReference type="AlphaFoldDB" id="D3PVU2"/>
<name>D3PVU2_STANL</name>
<dbReference type="RefSeq" id="WP_013020634.1">
    <property type="nucleotide sequence ID" value="NC_013947.1"/>
</dbReference>
<dbReference type="STRING" id="446470.Snas_5431"/>
<dbReference type="Proteomes" id="UP000000844">
    <property type="component" value="Chromosome"/>
</dbReference>
<dbReference type="KEGG" id="sna:Snas_5431"/>
<protein>
    <submittedName>
        <fullName evidence="2">Uncharacterized protein</fullName>
    </submittedName>
</protein>
<keyword evidence="1" id="KW-0472">Membrane</keyword>
<evidence type="ECO:0000313" key="3">
    <source>
        <dbReference type="Proteomes" id="UP000000844"/>
    </source>
</evidence>
<evidence type="ECO:0000313" key="2">
    <source>
        <dbReference type="EMBL" id="ADD45063.1"/>
    </source>
</evidence>
<keyword evidence="1" id="KW-1133">Transmembrane helix</keyword>
<accession>D3PVU2</accession>
<reference evidence="2 3" key="1">
    <citation type="journal article" date="2009" name="Stand. Genomic Sci.">
        <title>Complete genome sequence of Stackebrandtia nassauensis type strain (LLR-40K-21).</title>
        <authorList>
            <person name="Munk C."/>
            <person name="Lapidus A."/>
            <person name="Copeland A."/>
            <person name="Jando M."/>
            <person name="Mayilraj S."/>
            <person name="Glavina Del Rio T."/>
            <person name="Nolan M."/>
            <person name="Chen F."/>
            <person name="Lucas S."/>
            <person name="Tice H."/>
            <person name="Cheng J.F."/>
            <person name="Han C."/>
            <person name="Detter J.C."/>
            <person name="Bruce D."/>
            <person name="Goodwin L."/>
            <person name="Chain P."/>
            <person name="Pitluck S."/>
            <person name="Goker M."/>
            <person name="Ovchinikova G."/>
            <person name="Pati A."/>
            <person name="Ivanova N."/>
            <person name="Mavromatis K."/>
            <person name="Chen A."/>
            <person name="Palaniappan K."/>
            <person name="Land M."/>
            <person name="Hauser L."/>
            <person name="Chang Y.J."/>
            <person name="Jeffries C.D."/>
            <person name="Bristow J."/>
            <person name="Eisen J.A."/>
            <person name="Markowitz V."/>
            <person name="Hugenholtz P."/>
            <person name="Kyrpides N.C."/>
            <person name="Klenk H.P."/>
        </authorList>
    </citation>
    <scope>NUCLEOTIDE SEQUENCE [LARGE SCALE GENOMIC DNA]</scope>
    <source>
        <strain evidence="3">DSM 44728 / CIP 108903 / NRRL B-16338 / NBRC 102104 / LLR-40K-21</strain>
    </source>
</reference>
<feature type="transmembrane region" description="Helical" evidence="1">
    <location>
        <begin position="51"/>
        <end position="73"/>
    </location>
</feature>
<feature type="transmembrane region" description="Helical" evidence="1">
    <location>
        <begin position="85"/>
        <end position="108"/>
    </location>
</feature>
<dbReference type="EMBL" id="CP001778">
    <property type="protein sequence ID" value="ADD45063.1"/>
    <property type="molecule type" value="Genomic_DNA"/>
</dbReference>
<dbReference type="eggNOG" id="ENOG5032WZU">
    <property type="taxonomic scope" value="Bacteria"/>
</dbReference>
<gene>
    <name evidence="2" type="ordered locus">Snas_5431</name>
</gene>
<dbReference type="HOGENOM" id="CLU_171862_0_0_11"/>
<organism evidence="2 3">
    <name type="scientific">Stackebrandtia nassauensis (strain DSM 44728 / CIP 108903 / NRRL B-16338 / NBRC 102104 / LLR-40K-21)</name>
    <dbReference type="NCBI Taxonomy" id="446470"/>
    <lineage>
        <taxon>Bacteria</taxon>
        <taxon>Bacillati</taxon>
        <taxon>Actinomycetota</taxon>
        <taxon>Actinomycetes</taxon>
        <taxon>Glycomycetales</taxon>
        <taxon>Glycomycetaceae</taxon>
        <taxon>Stackebrandtia</taxon>
    </lineage>
</organism>
<sequence length="112" mass="11189">MSTTMHVINASSDALAALAGLADLGDIPNPKPKDPTGGSKGLNQLISYSKWGVLITCAICAVASGAFMAAGSMSNRPNAVDKGKVSLLWSLAGVIVSAMAIPVVNSVFGAAS</sequence>
<keyword evidence="1" id="KW-0812">Transmembrane</keyword>
<keyword evidence="3" id="KW-1185">Reference proteome</keyword>
<proteinExistence type="predicted"/>